<accession>A0A370GNQ4</accession>
<dbReference type="GO" id="GO:0006631">
    <property type="term" value="P:fatty acid metabolic process"/>
    <property type="evidence" value="ECO:0007669"/>
    <property type="project" value="TreeGrafter"/>
</dbReference>
<name>A0A370GNQ4_9NOCA</name>
<dbReference type="InterPro" id="IPR045851">
    <property type="entry name" value="AMP-bd_C_sf"/>
</dbReference>
<keyword evidence="2 5" id="KW-0436">Ligase</keyword>
<dbReference type="PANTHER" id="PTHR43201">
    <property type="entry name" value="ACYL-COA SYNTHETASE"/>
    <property type="match status" value="1"/>
</dbReference>
<dbReference type="EMBL" id="QQAZ01000013">
    <property type="protein sequence ID" value="RDI45368.1"/>
    <property type="molecule type" value="Genomic_DNA"/>
</dbReference>
<comment type="similarity">
    <text evidence="1">Belongs to the ATP-dependent AMP-binding enzyme family.</text>
</comment>
<keyword evidence="6" id="KW-1185">Reference proteome</keyword>
<gene>
    <name evidence="5" type="ORF">DFR68_113139</name>
</gene>
<comment type="caution">
    <text evidence="5">The sequence shown here is derived from an EMBL/GenBank/DDBJ whole genome shotgun (WGS) entry which is preliminary data.</text>
</comment>
<evidence type="ECO:0000256" key="2">
    <source>
        <dbReference type="ARBA" id="ARBA00022598"/>
    </source>
</evidence>
<dbReference type="Gene3D" id="3.40.50.12780">
    <property type="entry name" value="N-terminal domain of ligase-like"/>
    <property type="match status" value="1"/>
</dbReference>
<dbReference type="NCBIfam" id="NF004837">
    <property type="entry name" value="PRK06187.1"/>
    <property type="match status" value="1"/>
</dbReference>
<reference evidence="5 6" key="1">
    <citation type="submission" date="2018-07" db="EMBL/GenBank/DDBJ databases">
        <title>Genomic Encyclopedia of Type Strains, Phase IV (KMG-IV): sequencing the most valuable type-strain genomes for metagenomic binning, comparative biology and taxonomic classification.</title>
        <authorList>
            <person name="Goeker M."/>
        </authorList>
    </citation>
    <scope>NUCLEOTIDE SEQUENCE [LARGE SCALE GENOMIC DNA]</scope>
    <source>
        <strain evidence="5 6">DSM 44952</strain>
    </source>
</reference>
<dbReference type="Gene3D" id="3.30.300.30">
    <property type="match status" value="1"/>
</dbReference>
<dbReference type="PANTHER" id="PTHR43201:SF5">
    <property type="entry name" value="MEDIUM-CHAIN ACYL-COA LIGASE ACSF2, MITOCHONDRIAL"/>
    <property type="match status" value="1"/>
</dbReference>
<evidence type="ECO:0000259" key="4">
    <source>
        <dbReference type="Pfam" id="PF13193"/>
    </source>
</evidence>
<dbReference type="STRING" id="1210089.GCA_001613165_03162"/>
<dbReference type="InterPro" id="IPR025110">
    <property type="entry name" value="AMP-bd_C"/>
</dbReference>
<dbReference type="Pfam" id="PF00501">
    <property type="entry name" value="AMP-binding"/>
    <property type="match status" value="1"/>
</dbReference>
<feature type="domain" description="AMP-dependent synthetase/ligase" evidence="3">
    <location>
        <begin position="9"/>
        <end position="368"/>
    </location>
</feature>
<sequence>MLIHDYIDYWAMRKPHELCATDGERSLTWLEMQVWTRKIASWLGSRMESGRRFGILSRNSLEIFALYFGASRVGAVAVPLNVRLAPPEWKYILNDANVELLIAEEEFTDAVESIRNDLQAPVYLARGRKHGWKSFEEEISAGDSDVPERAIDITDPLYQMYTSGTTGLPKGAVLSHLAVTSNVLQIQAGLQIAGSQGLVVMPLFHGGAAISTFLFVAHGMTVRILREFNPDNVVELLKNEPIAAVTLVPSMIQMLLQVPSVTDGNYEHLDVIAYGAAPIASDVLRKAIATFGCRFAQGYGLTETSATATVLYPDDHELALRGNPGLLLSAGRPMLATEIRIVDSNGGELPPGEIGEVMVRGPQLMSGYANLPDATAASLRDGWLSTGDAGYLDSNGYLFLSDRVKDMIVSGGENVYPREIEEVLFKLAGVLDAAVVGVPDERWGEVPLAFIVADPQQDLRESDVIEHCRQLLARYKCPQSVEFVSALPLNATGKILKRELRAPYWRGRERSIG</sequence>
<dbReference type="InterPro" id="IPR000873">
    <property type="entry name" value="AMP-dep_synth/lig_dom"/>
</dbReference>
<dbReference type="AlphaFoldDB" id="A0A370GNQ4"/>
<evidence type="ECO:0000313" key="5">
    <source>
        <dbReference type="EMBL" id="RDI45368.1"/>
    </source>
</evidence>
<evidence type="ECO:0000259" key="3">
    <source>
        <dbReference type="Pfam" id="PF00501"/>
    </source>
</evidence>
<evidence type="ECO:0000313" key="6">
    <source>
        <dbReference type="Proteomes" id="UP000255355"/>
    </source>
</evidence>
<dbReference type="GO" id="GO:0031956">
    <property type="term" value="F:medium-chain fatty acid-CoA ligase activity"/>
    <property type="evidence" value="ECO:0007669"/>
    <property type="project" value="TreeGrafter"/>
</dbReference>
<dbReference type="InterPro" id="IPR042099">
    <property type="entry name" value="ANL_N_sf"/>
</dbReference>
<dbReference type="SUPFAM" id="SSF56801">
    <property type="entry name" value="Acetyl-CoA synthetase-like"/>
    <property type="match status" value="1"/>
</dbReference>
<dbReference type="Proteomes" id="UP000255355">
    <property type="component" value="Unassembled WGS sequence"/>
</dbReference>
<dbReference type="Pfam" id="PF13193">
    <property type="entry name" value="AMP-binding_C"/>
    <property type="match status" value="1"/>
</dbReference>
<evidence type="ECO:0000256" key="1">
    <source>
        <dbReference type="ARBA" id="ARBA00006432"/>
    </source>
</evidence>
<feature type="domain" description="AMP-binding enzyme C-terminal" evidence="4">
    <location>
        <begin position="419"/>
        <end position="494"/>
    </location>
</feature>
<dbReference type="FunFam" id="3.30.300.30:FF:000008">
    <property type="entry name" value="2,3-dihydroxybenzoate-AMP ligase"/>
    <property type="match status" value="1"/>
</dbReference>
<proteinExistence type="inferred from homology"/>
<organism evidence="5 6">
    <name type="scientific">Nocardia mexicana</name>
    <dbReference type="NCBI Taxonomy" id="279262"/>
    <lineage>
        <taxon>Bacteria</taxon>
        <taxon>Bacillati</taxon>
        <taxon>Actinomycetota</taxon>
        <taxon>Actinomycetes</taxon>
        <taxon>Mycobacteriales</taxon>
        <taxon>Nocardiaceae</taxon>
        <taxon>Nocardia</taxon>
    </lineage>
</organism>
<protein>
    <submittedName>
        <fullName evidence="5">Acyl-CoA synthetase (AMP-forming)/AMP-acid ligase II</fullName>
    </submittedName>
</protein>